<protein>
    <submittedName>
        <fullName evidence="3">Uncharacterized protein</fullName>
    </submittedName>
</protein>
<proteinExistence type="predicted"/>
<keyword evidence="4" id="KW-1185">Reference proteome</keyword>
<evidence type="ECO:0000256" key="2">
    <source>
        <dbReference type="SAM" id="MobiDB-lite"/>
    </source>
</evidence>
<feature type="compositionally biased region" description="Basic and acidic residues" evidence="2">
    <location>
        <begin position="76"/>
        <end position="86"/>
    </location>
</feature>
<feature type="compositionally biased region" description="Basic and acidic residues" evidence="2">
    <location>
        <begin position="13"/>
        <end position="25"/>
    </location>
</feature>
<reference evidence="3 4" key="1">
    <citation type="submission" date="2014-04" db="EMBL/GenBank/DDBJ databases">
        <title>Evolutionary Origins and Diversification of the Mycorrhizal Mutualists.</title>
        <authorList>
            <consortium name="DOE Joint Genome Institute"/>
            <consortium name="Mycorrhizal Genomics Consortium"/>
            <person name="Kohler A."/>
            <person name="Kuo A."/>
            <person name="Nagy L.G."/>
            <person name="Floudas D."/>
            <person name="Copeland A."/>
            <person name="Barry K.W."/>
            <person name="Cichocki N."/>
            <person name="Veneault-Fourrey C."/>
            <person name="LaButti K."/>
            <person name="Lindquist E.A."/>
            <person name="Lipzen A."/>
            <person name="Lundell T."/>
            <person name="Morin E."/>
            <person name="Murat C."/>
            <person name="Riley R."/>
            <person name="Ohm R."/>
            <person name="Sun H."/>
            <person name="Tunlid A."/>
            <person name="Henrissat B."/>
            <person name="Grigoriev I.V."/>
            <person name="Hibbett D.S."/>
            <person name="Martin F."/>
        </authorList>
    </citation>
    <scope>NUCLEOTIDE SEQUENCE [LARGE SCALE GENOMIC DNA]</scope>
    <source>
        <strain evidence="3 4">FD-317 M1</strain>
    </source>
</reference>
<name>A0A0D0CX22_9AGAR</name>
<gene>
    <name evidence="3" type="ORF">GYMLUDRAFT_261297</name>
</gene>
<sequence length="311" mass="35395">MSDSSSPPAPFHRGQEKLINSDEAKEDKLINILAEQLEQLRADKIELQNAPKAESNIPVRRLGRPRSSRAAPQNKKPNDMNRKDRVAVQVGGDTTRDPSTEVMLDNINLRRESERLRHVNELLRHENGQLRHENGRLRKELADLEQYFSRENKQLRRKLANLDSRENEQLRKKLADIERDYTRVSRLNDCFREELIHHGNRLGQPVSDLFRMHSPMDEFTGSSTSPRHFDGVPIPPPLARSQDRFQDGWEGRVVSQKNSGHPASRPSGFMLGPELLSSFPSRMEAQIKMAIPNVSARSSGPTADALQVPSN</sequence>
<dbReference type="AlphaFoldDB" id="A0A0D0CX22"/>
<dbReference type="EMBL" id="KN834774">
    <property type="protein sequence ID" value="KIK60723.1"/>
    <property type="molecule type" value="Genomic_DNA"/>
</dbReference>
<accession>A0A0D0CX22</accession>
<organism evidence="3 4">
    <name type="scientific">Collybiopsis luxurians FD-317 M1</name>
    <dbReference type="NCBI Taxonomy" id="944289"/>
    <lineage>
        <taxon>Eukaryota</taxon>
        <taxon>Fungi</taxon>
        <taxon>Dikarya</taxon>
        <taxon>Basidiomycota</taxon>
        <taxon>Agaricomycotina</taxon>
        <taxon>Agaricomycetes</taxon>
        <taxon>Agaricomycetidae</taxon>
        <taxon>Agaricales</taxon>
        <taxon>Marasmiineae</taxon>
        <taxon>Omphalotaceae</taxon>
        <taxon>Collybiopsis</taxon>
        <taxon>Collybiopsis luxurians</taxon>
    </lineage>
</organism>
<dbReference type="Proteomes" id="UP000053593">
    <property type="component" value="Unassembled WGS sequence"/>
</dbReference>
<dbReference type="OrthoDB" id="78858at2759"/>
<feature type="region of interest" description="Disordered" evidence="2">
    <location>
        <begin position="1"/>
        <end position="25"/>
    </location>
</feature>
<feature type="coiled-coil region" evidence="1">
    <location>
        <begin position="120"/>
        <end position="187"/>
    </location>
</feature>
<evidence type="ECO:0000313" key="4">
    <source>
        <dbReference type="Proteomes" id="UP000053593"/>
    </source>
</evidence>
<feature type="region of interest" description="Disordered" evidence="2">
    <location>
        <begin position="51"/>
        <end position="86"/>
    </location>
</feature>
<evidence type="ECO:0000313" key="3">
    <source>
        <dbReference type="EMBL" id="KIK60723.1"/>
    </source>
</evidence>
<keyword evidence="1" id="KW-0175">Coiled coil</keyword>
<dbReference type="HOGENOM" id="CLU_1086075_0_0_1"/>
<evidence type="ECO:0000256" key="1">
    <source>
        <dbReference type="SAM" id="Coils"/>
    </source>
</evidence>